<organism evidence="6 7">
    <name type="scientific">Candidatus Accumulibacter aalborgensis</name>
    <dbReference type="NCBI Taxonomy" id="1860102"/>
    <lineage>
        <taxon>Bacteria</taxon>
        <taxon>Pseudomonadati</taxon>
        <taxon>Pseudomonadota</taxon>
        <taxon>Betaproteobacteria</taxon>
        <taxon>Candidatus Accumulibacter</taxon>
    </lineage>
</organism>
<evidence type="ECO:0000256" key="1">
    <source>
        <dbReference type="ARBA" id="ARBA00004442"/>
    </source>
</evidence>
<dbReference type="EMBL" id="FLQX01000002">
    <property type="protein sequence ID" value="SBT03365.1"/>
    <property type="molecule type" value="Genomic_DNA"/>
</dbReference>
<evidence type="ECO:0000256" key="4">
    <source>
        <dbReference type="PROSITE-ProRule" id="PRU00473"/>
    </source>
</evidence>
<proteinExistence type="predicted"/>
<dbReference type="PRINTS" id="PR01023">
    <property type="entry name" value="NAFLGMOTY"/>
</dbReference>
<dbReference type="SUPFAM" id="SSF103088">
    <property type="entry name" value="OmpA-like"/>
    <property type="match status" value="1"/>
</dbReference>
<evidence type="ECO:0000313" key="7">
    <source>
        <dbReference type="Proteomes" id="UP000199169"/>
    </source>
</evidence>
<dbReference type="Proteomes" id="UP000199169">
    <property type="component" value="Unassembled WGS sequence"/>
</dbReference>
<dbReference type="CDD" id="cd07185">
    <property type="entry name" value="OmpA_C-like"/>
    <property type="match status" value="1"/>
</dbReference>
<evidence type="ECO:0000313" key="6">
    <source>
        <dbReference type="EMBL" id="SBT03365.1"/>
    </source>
</evidence>
<dbReference type="PANTHER" id="PTHR30329:SF21">
    <property type="entry name" value="LIPOPROTEIN YIAD-RELATED"/>
    <property type="match status" value="1"/>
</dbReference>
<accession>A0A1A8XDU5</accession>
<feature type="domain" description="OmpA-like" evidence="5">
    <location>
        <begin position="83"/>
        <end position="197"/>
    </location>
</feature>
<comment type="subcellular location">
    <subcellularLocation>
        <location evidence="1">Cell outer membrane</location>
    </subcellularLocation>
</comment>
<dbReference type="AlphaFoldDB" id="A0A1A8XDU5"/>
<dbReference type="Pfam" id="PF00691">
    <property type="entry name" value="OmpA"/>
    <property type="match status" value="1"/>
</dbReference>
<dbReference type="PROSITE" id="PS51123">
    <property type="entry name" value="OMPA_2"/>
    <property type="match status" value="1"/>
</dbReference>
<gene>
    <name evidence="6" type="ORF">ACCAA_100066</name>
</gene>
<evidence type="ECO:0000256" key="3">
    <source>
        <dbReference type="ARBA" id="ARBA00023237"/>
    </source>
</evidence>
<dbReference type="GO" id="GO:0009279">
    <property type="term" value="C:cell outer membrane"/>
    <property type="evidence" value="ECO:0007669"/>
    <property type="project" value="UniProtKB-SubCell"/>
</dbReference>
<dbReference type="PANTHER" id="PTHR30329">
    <property type="entry name" value="STATOR ELEMENT OF FLAGELLAR MOTOR COMPLEX"/>
    <property type="match status" value="1"/>
</dbReference>
<dbReference type="Gene3D" id="3.30.1330.60">
    <property type="entry name" value="OmpA-like domain"/>
    <property type="match status" value="1"/>
</dbReference>
<dbReference type="PRINTS" id="PR01021">
    <property type="entry name" value="OMPADOMAIN"/>
</dbReference>
<dbReference type="STRING" id="1860102.ACCAA_100066"/>
<sequence length="197" mass="21617">MNRPLIVLVLSLTVTACAHRDSYVLLPDRGGPAGTLTVKPTEGGLPLKLDQPYQTATSTMSGAFDQSTTNKQDVETRYRAALGATPPALVRFTLYFLEGSDELTPASKRDLEAVMVEIKARPVPDIVVVGHTDRVGLVADNDRLALRRAESFRKRLLQQGMADDAIQTAGRGEREPLVDTADEVPEPRNRRIEILVR</sequence>
<dbReference type="RefSeq" id="WP_186405407.1">
    <property type="nucleotide sequence ID" value="NZ_FLQX01000002.1"/>
</dbReference>
<protein>
    <submittedName>
        <fullName evidence="6">OmpA/MotB domain protein</fullName>
    </submittedName>
</protein>
<keyword evidence="3" id="KW-0998">Cell outer membrane</keyword>
<dbReference type="InterPro" id="IPR006664">
    <property type="entry name" value="OMP_bac"/>
</dbReference>
<keyword evidence="2 4" id="KW-0472">Membrane</keyword>
<dbReference type="InterPro" id="IPR006665">
    <property type="entry name" value="OmpA-like"/>
</dbReference>
<evidence type="ECO:0000256" key="2">
    <source>
        <dbReference type="ARBA" id="ARBA00023136"/>
    </source>
</evidence>
<evidence type="ECO:0000259" key="5">
    <source>
        <dbReference type="PROSITE" id="PS51123"/>
    </source>
</evidence>
<dbReference type="PROSITE" id="PS51257">
    <property type="entry name" value="PROKAR_LIPOPROTEIN"/>
    <property type="match status" value="1"/>
</dbReference>
<keyword evidence="7" id="KW-1185">Reference proteome</keyword>
<name>A0A1A8XDU5_9PROT</name>
<dbReference type="InterPro" id="IPR050330">
    <property type="entry name" value="Bact_OuterMem_StrucFunc"/>
</dbReference>
<dbReference type="InterPro" id="IPR036737">
    <property type="entry name" value="OmpA-like_sf"/>
</dbReference>
<reference evidence="6 7" key="1">
    <citation type="submission" date="2016-06" db="EMBL/GenBank/DDBJ databases">
        <authorList>
            <person name="Kjaerup R.B."/>
            <person name="Dalgaard T.S."/>
            <person name="Juul-Madsen H.R."/>
        </authorList>
    </citation>
    <scope>NUCLEOTIDE SEQUENCE [LARGE SCALE GENOMIC DNA]</scope>
    <source>
        <strain evidence="6">3</strain>
    </source>
</reference>